<dbReference type="OrthoDB" id="5242386at2"/>
<accession>A0A3N0CQT9</accession>
<sequence>METTPKSLTRAARLGRHLRRNLVAYAALFVALSLTPLPSYAASVAIGTKGIKNGAVTTPKLANGAVKPAKIAANAVGSAKIANGSVQTADLAAGARGFTKIVAKRAQFAVVNGGTSTFTVVCDAGQVAIGGGAYASSGLIIGGGTSGTMIRSHPTVPISFPFPGSGPASTGDAPNGWRTAVINNTGDDGTATHYAMCASK</sequence>
<evidence type="ECO:0000313" key="2">
    <source>
        <dbReference type="EMBL" id="RNL65824.1"/>
    </source>
</evidence>
<dbReference type="RefSeq" id="WP_123225863.1">
    <property type="nucleotide sequence ID" value="NZ_RJSE01000002.1"/>
</dbReference>
<feature type="chain" id="PRO_5018237158" evidence="1">
    <location>
        <begin position="42"/>
        <end position="200"/>
    </location>
</feature>
<comment type="caution">
    <text evidence="2">The sequence shown here is derived from an EMBL/GenBank/DDBJ whole genome shotgun (WGS) entry which is preliminary data.</text>
</comment>
<gene>
    <name evidence="2" type="ORF">EFK50_01920</name>
</gene>
<feature type="signal peptide" evidence="1">
    <location>
        <begin position="1"/>
        <end position="41"/>
    </location>
</feature>
<keyword evidence="1" id="KW-0732">Signal</keyword>
<dbReference type="EMBL" id="RJSE01000002">
    <property type="protein sequence ID" value="RNL65824.1"/>
    <property type="molecule type" value="Genomic_DNA"/>
</dbReference>
<name>A0A3N0CQT9_9ACTN</name>
<reference evidence="2 3" key="1">
    <citation type="submission" date="2018-11" db="EMBL/GenBank/DDBJ databases">
        <authorList>
            <person name="Li F."/>
        </authorList>
    </citation>
    <scope>NUCLEOTIDE SEQUENCE [LARGE SCALE GENOMIC DNA]</scope>
    <source>
        <strain evidence="2 3">Gsoil 097</strain>
    </source>
</reference>
<dbReference type="AlphaFoldDB" id="A0A3N0CQT9"/>
<proteinExistence type="predicted"/>
<evidence type="ECO:0000256" key="1">
    <source>
        <dbReference type="SAM" id="SignalP"/>
    </source>
</evidence>
<keyword evidence="3" id="KW-1185">Reference proteome</keyword>
<evidence type="ECO:0000313" key="3">
    <source>
        <dbReference type="Proteomes" id="UP000267128"/>
    </source>
</evidence>
<protein>
    <submittedName>
        <fullName evidence="2">Uncharacterized protein</fullName>
    </submittedName>
</protein>
<organism evidence="2 3">
    <name type="scientific">Nocardioides marmoriginsengisoli</name>
    <dbReference type="NCBI Taxonomy" id="661483"/>
    <lineage>
        <taxon>Bacteria</taxon>
        <taxon>Bacillati</taxon>
        <taxon>Actinomycetota</taxon>
        <taxon>Actinomycetes</taxon>
        <taxon>Propionibacteriales</taxon>
        <taxon>Nocardioidaceae</taxon>
        <taxon>Nocardioides</taxon>
    </lineage>
</organism>
<dbReference type="Proteomes" id="UP000267128">
    <property type="component" value="Unassembled WGS sequence"/>
</dbReference>